<accession>A0AA41TZX7</accession>
<dbReference type="RefSeq" id="WP_235049852.1">
    <property type="nucleotide sequence ID" value="NZ_JAKFHA010000001.1"/>
</dbReference>
<dbReference type="Gene3D" id="3.40.50.880">
    <property type="match status" value="1"/>
</dbReference>
<evidence type="ECO:0000259" key="1">
    <source>
        <dbReference type="Pfam" id="PF00117"/>
    </source>
</evidence>
<dbReference type="InterPro" id="IPR017926">
    <property type="entry name" value="GATASE"/>
</dbReference>
<evidence type="ECO:0000313" key="3">
    <source>
        <dbReference type="Proteomes" id="UP001165378"/>
    </source>
</evidence>
<dbReference type="Proteomes" id="UP001165378">
    <property type="component" value="Unassembled WGS sequence"/>
</dbReference>
<protein>
    <submittedName>
        <fullName evidence="2">Type 1 glutamine amidotransferase</fullName>
    </submittedName>
</protein>
<dbReference type="InterPro" id="IPR029062">
    <property type="entry name" value="Class_I_gatase-like"/>
</dbReference>
<keyword evidence="3" id="KW-1185">Reference proteome</keyword>
<dbReference type="PANTHER" id="PTHR42695:SF5">
    <property type="entry name" value="GLUTAMINE AMIDOTRANSFERASE YLR126C-RELATED"/>
    <property type="match status" value="1"/>
</dbReference>
<gene>
    <name evidence="2" type="ORF">LZ495_01115</name>
</gene>
<dbReference type="PANTHER" id="PTHR42695">
    <property type="entry name" value="GLUTAMINE AMIDOTRANSFERASE YLR126C-RELATED"/>
    <property type="match status" value="1"/>
</dbReference>
<proteinExistence type="predicted"/>
<reference evidence="2" key="1">
    <citation type="submission" date="2022-01" db="EMBL/GenBank/DDBJ databases">
        <title>Genome-Based Taxonomic Classification of the Phylum Actinobacteria.</title>
        <authorList>
            <person name="Gao Y."/>
        </authorList>
    </citation>
    <scope>NUCLEOTIDE SEQUENCE</scope>
    <source>
        <strain evidence="2">KLBMP 8922</strain>
    </source>
</reference>
<organism evidence="2 3">
    <name type="scientific">Yinghuangia soli</name>
    <dbReference type="NCBI Taxonomy" id="2908204"/>
    <lineage>
        <taxon>Bacteria</taxon>
        <taxon>Bacillati</taxon>
        <taxon>Actinomycetota</taxon>
        <taxon>Actinomycetes</taxon>
        <taxon>Kitasatosporales</taxon>
        <taxon>Streptomycetaceae</taxon>
        <taxon>Yinghuangia</taxon>
    </lineage>
</organism>
<dbReference type="Pfam" id="PF00117">
    <property type="entry name" value="GATase"/>
    <property type="match status" value="1"/>
</dbReference>
<sequence length="230" mass="24889">MRALIIRHDHPSDAGFVGERLLARGFELTEILVVPEESKDDPRVTVDWPDPHGFDAVVSLGAPWSVYDADTIGTWIGGELALLRDAFDADIPVLGICFGAQAMATALGGAVERAPYPEIGWTPVQTDAPGLVPEGPWFEWHFDRIVLPPGAKELARTDVGPQAFTVGRSLCVQFHPEVTPQIVQAWMEDGGDEEATAYGFDPAELVLPLEGARERAHALVDAFLDEVAGL</sequence>
<keyword evidence="2" id="KW-0315">Glutamine amidotransferase</keyword>
<dbReference type="AlphaFoldDB" id="A0AA41TZX7"/>
<dbReference type="EMBL" id="JAKFHA010000001">
    <property type="protein sequence ID" value="MCF2525827.1"/>
    <property type="molecule type" value="Genomic_DNA"/>
</dbReference>
<evidence type="ECO:0000313" key="2">
    <source>
        <dbReference type="EMBL" id="MCF2525827.1"/>
    </source>
</evidence>
<name>A0AA41TZX7_9ACTN</name>
<comment type="caution">
    <text evidence="2">The sequence shown here is derived from an EMBL/GenBank/DDBJ whole genome shotgun (WGS) entry which is preliminary data.</text>
</comment>
<dbReference type="CDD" id="cd01741">
    <property type="entry name" value="GATase1_1"/>
    <property type="match status" value="1"/>
</dbReference>
<dbReference type="InterPro" id="IPR044992">
    <property type="entry name" value="ChyE-like"/>
</dbReference>
<dbReference type="GO" id="GO:0005829">
    <property type="term" value="C:cytosol"/>
    <property type="evidence" value="ECO:0007669"/>
    <property type="project" value="TreeGrafter"/>
</dbReference>
<feature type="domain" description="Glutamine amidotransferase" evidence="1">
    <location>
        <begin position="45"/>
        <end position="181"/>
    </location>
</feature>
<dbReference type="PROSITE" id="PS51273">
    <property type="entry name" value="GATASE_TYPE_1"/>
    <property type="match status" value="1"/>
</dbReference>
<dbReference type="SUPFAM" id="SSF52317">
    <property type="entry name" value="Class I glutamine amidotransferase-like"/>
    <property type="match status" value="1"/>
</dbReference>